<dbReference type="GO" id="GO:0003676">
    <property type="term" value="F:nucleic acid binding"/>
    <property type="evidence" value="ECO:0007669"/>
    <property type="project" value="InterPro"/>
</dbReference>
<organism evidence="1 2">
    <name type="scientific">Nephila pilipes</name>
    <name type="common">Giant wood spider</name>
    <name type="synonym">Nephila maculata</name>
    <dbReference type="NCBI Taxonomy" id="299642"/>
    <lineage>
        <taxon>Eukaryota</taxon>
        <taxon>Metazoa</taxon>
        <taxon>Ecdysozoa</taxon>
        <taxon>Arthropoda</taxon>
        <taxon>Chelicerata</taxon>
        <taxon>Arachnida</taxon>
        <taxon>Araneae</taxon>
        <taxon>Araneomorphae</taxon>
        <taxon>Entelegynae</taxon>
        <taxon>Araneoidea</taxon>
        <taxon>Nephilidae</taxon>
        <taxon>Nephila</taxon>
    </lineage>
</organism>
<dbReference type="InterPro" id="IPR001888">
    <property type="entry name" value="Transposase_1"/>
</dbReference>
<evidence type="ECO:0000313" key="1">
    <source>
        <dbReference type="EMBL" id="GFT56709.1"/>
    </source>
</evidence>
<dbReference type="OrthoDB" id="6433953at2759"/>
<dbReference type="SUPFAM" id="SSF51735">
    <property type="entry name" value="NAD(P)-binding Rossmann-fold domains"/>
    <property type="match status" value="1"/>
</dbReference>
<dbReference type="InterPro" id="IPR052709">
    <property type="entry name" value="Transposase-MT_Hybrid"/>
</dbReference>
<keyword evidence="2" id="KW-1185">Reference proteome</keyword>
<dbReference type="PANTHER" id="PTHR46060">
    <property type="entry name" value="MARINER MOS1 TRANSPOSASE-LIKE PROTEIN"/>
    <property type="match status" value="1"/>
</dbReference>
<proteinExistence type="predicted"/>
<sequence length="138" mass="15862">MGGETFDRGVKDSLHACFDHMRYHDMGKQFLSRIIATDEVWCHHFDRATKSRMEWRHPSSPLPKKARSSTRASKVMLTCFFEVDGPFLLKWLPTGTTVNVSKALYRDGLIPPKTKFVGYARSNLKIDDIKSQALPYIK</sequence>
<dbReference type="Gene3D" id="3.30.420.10">
    <property type="entry name" value="Ribonuclease H-like superfamily/Ribonuclease H"/>
    <property type="match status" value="1"/>
</dbReference>
<gene>
    <name evidence="1" type="ORF">NPIL_580461</name>
</gene>
<accession>A0A8X6PBX3</accession>
<protein>
    <submittedName>
        <fullName evidence="1">Uncharacterized protein</fullName>
    </submittedName>
</protein>
<dbReference type="InterPro" id="IPR036291">
    <property type="entry name" value="NAD(P)-bd_dom_sf"/>
</dbReference>
<feature type="non-terminal residue" evidence="1">
    <location>
        <position position="1"/>
    </location>
</feature>
<evidence type="ECO:0000313" key="2">
    <source>
        <dbReference type="Proteomes" id="UP000887013"/>
    </source>
</evidence>
<dbReference type="EMBL" id="BMAW01113378">
    <property type="protein sequence ID" value="GFT56709.1"/>
    <property type="molecule type" value="Genomic_DNA"/>
</dbReference>
<comment type="caution">
    <text evidence="1">The sequence shown here is derived from an EMBL/GenBank/DDBJ whole genome shotgun (WGS) entry which is preliminary data.</text>
</comment>
<dbReference type="PANTHER" id="PTHR46060:SF1">
    <property type="entry name" value="MARINER MOS1 TRANSPOSASE-LIKE PROTEIN"/>
    <property type="match status" value="1"/>
</dbReference>
<reference evidence="1" key="1">
    <citation type="submission" date="2020-08" db="EMBL/GenBank/DDBJ databases">
        <title>Multicomponent nature underlies the extraordinary mechanical properties of spider dragline silk.</title>
        <authorList>
            <person name="Kono N."/>
            <person name="Nakamura H."/>
            <person name="Mori M."/>
            <person name="Yoshida Y."/>
            <person name="Ohtoshi R."/>
            <person name="Malay A.D."/>
            <person name="Moran D.A.P."/>
            <person name="Tomita M."/>
            <person name="Numata K."/>
            <person name="Arakawa K."/>
        </authorList>
    </citation>
    <scope>NUCLEOTIDE SEQUENCE</scope>
</reference>
<dbReference type="Pfam" id="PF01359">
    <property type="entry name" value="Transposase_1"/>
    <property type="match status" value="1"/>
</dbReference>
<name>A0A8X6PBX3_NEPPI</name>
<dbReference type="InterPro" id="IPR036397">
    <property type="entry name" value="RNaseH_sf"/>
</dbReference>
<dbReference type="AlphaFoldDB" id="A0A8X6PBX3"/>
<dbReference type="Proteomes" id="UP000887013">
    <property type="component" value="Unassembled WGS sequence"/>
</dbReference>